<feature type="active site" evidence="8">
    <location>
        <position position="358"/>
    </location>
</feature>
<feature type="binding site" evidence="8">
    <location>
        <position position="356"/>
    </location>
    <ligand>
        <name>Mn(2+)</name>
        <dbReference type="ChEBI" id="CHEBI:29035"/>
        <label>2</label>
    </ligand>
</feature>
<comment type="similarity">
    <text evidence="3 8">Belongs to the peptidase M17 family.</text>
</comment>
<evidence type="ECO:0000256" key="6">
    <source>
        <dbReference type="ARBA" id="ARBA00022801"/>
    </source>
</evidence>
<dbReference type="PANTHER" id="PTHR11963:SF23">
    <property type="entry name" value="CYTOSOL AMINOPEPTIDASE"/>
    <property type="match status" value="1"/>
</dbReference>
<dbReference type="GO" id="GO:0006508">
    <property type="term" value="P:proteolysis"/>
    <property type="evidence" value="ECO:0007669"/>
    <property type="project" value="UniProtKB-KW"/>
</dbReference>
<comment type="cofactor">
    <cofactor evidence="8">
        <name>Mn(2+)</name>
        <dbReference type="ChEBI" id="CHEBI:29035"/>
    </cofactor>
    <text evidence="8">Binds 2 manganese ions per subunit.</text>
</comment>
<dbReference type="NCBIfam" id="NF002083">
    <property type="entry name" value="PRK00913.3-5"/>
    <property type="match status" value="1"/>
</dbReference>
<dbReference type="SUPFAM" id="SSF52949">
    <property type="entry name" value="Macro domain-like"/>
    <property type="match status" value="1"/>
</dbReference>
<dbReference type="EC" id="3.4.11.1" evidence="8"/>
<dbReference type="GO" id="GO:0070006">
    <property type="term" value="F:metalloaminopeptidase activity"/>
    <property type="evidence" value="ECO:0007669"/>
    <property type="project" value="InterPro"/>
</dbReference>
<dbReference type="SUPFAM" id="SSF53187">
    <property type="entry name" value="Zn-dependent exopeptidases"/>
    <property type="match status" value="1"/>
</dbReference>
<dbReference type="InterPro" id="IPR043472">
    <property type="entry name" value="Macro_dom-like"/>
</dbReference>
<dbReference type="PROSITE" id="PS00631">
    <property type="entry name" value="CYTOSOL_AP"/>
    <property type="match status" value="1"/>
</dbReference>
<dbReference type="InterPro" id="IPR008283">
    <property type="entry name" value="Peptidase_M17_N"/>
</dbReference>
<name>A0A7W1X1N8_9BACI</name>
<dbReference type="Proteomes" id="UP000570010">
    <property type="component" value="Unassembled WGS sequence"/>
</dbReference>
<proteinExistence type="inferred from homology"/>
<dbReference type="GO" id="GO:0030145">
    <property type="term" value="F:manganese ion binding"/>
    <property type="evidence" value="ECO:0007669"/>
    <property type="project" value="UniProtKB-UniRule"/>
</dbReference>
<dbReference type="Pfam" id="PF02789">
    <property type="entry name" value="Peptidase_M17_N"/>
    <property type="match status" value="1"/>
</dbReference>
<keyword evidence="6 8" id="KW-0378">Hydrolase</keyword>
<dbReference type="NCBIfam" id="NF002073">
    <property type="entry name" value="PRK00913.1-2"/>
    <property type="match status" value="1"/>
</dbReference>
<dbReference type="PRINTS" id="PR00481">
    <property type="entry name" value="LAMNOPPTDASE"/>
</dbReference>
<dbReference type="GO" id="GO:0005737">
    <property type="term" value="C:cytoplasm"/>
    <property type="evidence" value="ECO:0007669"/>
    <property type="project" value="UniProtKB-SubCell"/>
</dbReference>
<dbReference type="NCBIfam" id="NF002074">
    <property type="entry name" value="PRK00913.1-4"/>
    <property type="match status" value="1"/>
</dbReference>
<evidence type="ECO:0000313" key="10">
    <source>
        <dbReference type="EMBL" id="MBA4536023.1"/>
    </source>
</evidence>
<keyword evidence="8" id="KW-0464">Manganese</keyword>
<gene>
    <name evidence="8" type="primary">pepA</name>
    <name evidence="10" type="ORF">H1Z61_02425</name>
</gene>
<dbReference type="EC" id="3.4.11.10" evidence="8"/>
<evidence type="ECO:0000256" key="7">
    <source>
        <dbReference type="ARBA" id="ARBA00049972"/>
    </source>
</evidence>
<feature type="binding site" evidence="8">
    <location>
        <position position="277"/>
    </location>
    <ligand>
        <name>Mn(2+)</name>
        <dbReference type="ChEBI" id="CHEBI:29035"/>
        <label>1</label>
    </ligand>
</feature>
<protein>
    <recommendedName>
        <fullName evidence="8">Probable cytosol aminopeptidase</fullName>
        <ecNumber evidence="8">3.4.11.1</ecNumber>
    </recommendedName>
    <alternativeName>
        <fullName evidence="8">Leucine aminopeptidase</fullName>
        <shortName evidence="8">LAP</shortName>
        <ecNumber evidence="8">3.4.11.10</ecNumber>
    </alternativeName>
    <alternativeName>
        <fullName evidence="8">Leucyl aminopeptidase</fullName>
    </alternativeName>
</protein>
<evidence type="ECO:0000313" key="11">
    <source>
        <dbReference type="Proteomes" id="UP000570010"/>
    </source>
</evidence>
<dbReference type="CDD" id="cd00433">
    <property type="entry name" value="Peptidase_M17"/>
    <property type="match status" value="1"/>
</dbReference>
<feature type="binding site" evidence="8">
    <location>
        <position position="272"/>
    </location>
    <ligand>
        <name>Mn(2+)</name>
        <dbReference type="ChEBI" id="CHEBI:29035"/>
        <label>2</label>
    </ligand>
</feature>
<dbReference type="EMBL" id="JACEIO010000003">
    <property type="protein sequence ID" value="MBA4536023.1"/>
    <property type="molecule type" value="Genomic_DNA"/>
</dbReference>
<organism evidence="10 11">
    <name type="scientific">Bacillus aquiflavi</name>
    <dbReference type="NCBI Taxonomy" id="2672567"/>
    <lineage>
        <taxon>Bacteria</taxon>
        <taxon>Bacillati</taxon>
        <taxon>Bacillota</taxon>
        <taxon>Bacilli</taxon>
        <taxon>Bacillales</taxon>
        <taxon>Bacillaceae</taxon>
        <taxon>Bacillus</taxon>
    </lineage>
</organism>
<feature type="domain" description="Cytosol aminopeptidase" evidence="9">
    <location>
        <begin position="352"/>
        <end position="359"/>
    </location>
</feature>
<accession>A0A7W1X1N8</accession>
<evidence type="ECO:0000256" key="3">
    <source>
        <dbReference type="ARBA" id="ARBA00009528"/>
    </source>
</evidence>
<comment type="catalytic activity">
    <reaction evidence="1 8">
        <text>Release of an N-terminal amino acid, Xaa-|-Yaa-, in which Xaa is preferably Leu, but may be other amino acids including Pro although not Arg or Lys, and Yaa may be Pro. Amino acid amides and methyl esters are also readily hydrolyzed, but rates on arylamides are exceedingly low.</text>
        <dbReference type="EC" id="3.4.11.1"/>
    </reaction>
</comment>
<evidence type="ECO:0000256" key="1">
    <source>
        <dbReference type="ARBA" id="ARBA00000135"/>
    </source>
</evidence>
<dbReference type="InterPro" id="IPR011356">
    <property type="entry name" value="Leucine_aapep/pepB"/>
</dbReference>
<dbReference type="Gene3D" id="3.40.630.10">
    <property type="entry name" value="Zn peptidases"/>
    <property type="match status" value="1"/>
</dbReference>
<dbReference type="InterPro" id="IPR023042">
    <property type="entry name" value="Peptidase_M17_leu_NH2_pept"/>
</dbReference>
<dbReference type="PANTHER" id="PTHR11963">
    <property type="entry name" value="LEUCINE AMINOPEPTIDASE-RELATED"/>
    <property type="match status" value="1"/>
</dbReference>
<feature type="binding site" evidence="8">
    <location>
        <position position="356"/>
    </location>
    <ligand>
        <name>Mn(2+)</name>
        <dbReference type="ChEBI" id="CHEBI:29035"/>
        <label>1</label>
    </ligand>
</feature>
<dbReference type="AlphaFoldDB" id="A0A7W1X1N8"/>
<evidence type="ECO:0000256" key="2">
    <source>
        <dbReference type="ARBA" id="ARBA00000967"/>
    </source>
</evidence>
<sequence>MLEVKVLFTVTKELNFHREHSCLIIGLYDQPIKFDGVLRKVDEQFGGKLTELVKSEDISAKNKSITMIHTFGQIGAKRLYIVGLGHKKKVSLNKLKEALGKTFKEVKAANLEDVSILLDSFVSEKVDVLDVAYGISESFAMATYQFEGYKQKPNKPEKKVKQMTVYCEAFDQSEVQEVLTVGYTYGKAVNSARNLVNLPGNMLTATDMANYAQQLAEKYDFEVEILEKEDMLKLGMGAILAVNQGSVQPPKMIVLKYQGKDEWKDVIGLVGKGVTFDTGGYSLKPKDGIVGMKTDMGGAAAVLGAMEIIGELRPNQNVVAVIPATDNMVSGSAFKPDDVISSLSGKTIEVLNTDAEGRLALADAVTYAKHHGANYLVDVATLTGGVIVALGADTTGVLTNNEAMFEQVLEASYEVDEPMWRLPLFEKDKERVRNSKIADLNNSPGREGHAIMGGAFVGEFAEDTPWVHLDIAGTATTNKDYDLGTAGATGVMTRTLALFVERFEPIKD</sequence>
<comment type="function">
    <text evidence="7 8">Presumably involved in the processing and regular turnover of intracellular proteins. Catalyzes the removal of unsubstituted N-terminal amino acids from various peptides.</text>
</comment>
<comment type="catalytic activity">
    <reaction evidence="2 8">
        <text>Release of an N-terminal amino acid, preferentially leucine, but not glutamic or aspartic acids.</text>
        <dbReference type="EC" id="3.4.11.10"/>
    </reaction>
</comment>
<feature type="binding site" evidence="8">
    <location>
        <position position="354"/>
    </location>
    <ligand>
        <name>Mn(2+)</name>
        <dbReference type="ChEBI" id="CHEBI:29035"/>
        <label>1</label>
    </ligand>
</feature>
<dbReference type="Pfam" id="PF00883">
    <property type="entry name" value="Peptidase_M17"/>
    <property type="match status" value="1"/>
</dbReference>
<feature type="binding site" evidence="8">
    <location>
        <position position="277"/>
    </location>
    <ligand>
        <name>Mn(2+)</name>
        <dbReference type="ChEBI" id="CHEBI:29035"/>
        <label>2</label>
    </ligand>
</feature>
<keyword evidence="4 8" id="KW-0031">Aminopeptidase</keyword>
<keyword evidence="8" id="KW-0963">Cytoplasm</keyword>
<reference evidence="10 11" key="1">
    <citation type="submission" date="2020-07" db="EMBL/GenBank/DDBJ databases">
        <authorList>
            <person name="Feng H."/>
        </authorList>
    </citation>
    <scope>NUCLEOTIDE SEQUENCE [LARGE SCALE GENOMIC DNA]</scope>
    <source>
        <strain evidence="11">s-12</strain>
    </source>
</reference>
<keyword evidence="8" id="KW-0479">Metal-binding</keyword>
<dbReference type="Gene3D" id="3.40.220.10">
    <property type="entry name" value="Leucine Aminopeptidase, subunit E, domain 1"/>
    <property type="match status" value="1"/>
</dbReference>
<evidence type="ECO:0000256" key="8">
    <source>
        <dbReference type="HAMAP-Rule" id="MF_00181"/>
    </source>
</evidence>
<evidence type="ECO:0000256" key="4">
    <source>
        <dbReference type="ARBA" id="ARBA00022438"/>
    </source>
</evidence>
<dbReference type="HAMAP" id="MF_00181">
    <property type="entry name" value="Cytosol_peptidase_M17"/>
    <property type="match status" value="1"/>
</dbReference>
<feature type="binding site" evidence="8">
    <location>
        <position position="295"/>
    </location>
    <ligand>
        <name>Mn(2+)</name>
        <dbReference type="ChEBI" id="CHEBI:29035"/>
        <label>2</label>
    </ligand>
</feature>
<evidence type="ECO:0000259" key="9">
    <source>
        <dbReference type="PROSITE" id="PS00631"/>
    </source>
</evidence>
<feature type="active site" evidence="8">
    <location>
        <position position="284"/>
    </location>
</feature>
<dbReference type="InterPro" id="IPR000819">
    <property type="entry name" value="Peptidase_M17_C"/>
</dbReference>
<evidence type="ECO:0000256" key="5">
    <source>
        <dbReference type="ARBA" id="ARBA00022670"/>
    </source>
</evidence>
<comment type="caution">
    <text evidence="10">The sequence shown here is derived from an EMBL/GenBank/DDBJ whole genome shotgun (WGS) entry which is preliminary data.</text>
</comment>
<comment type="subcellular location">
    <subcellularLocation>
        <location evidence="8">Cytoplasm</location>
    </subcellularLocation>
</comment>
<keyword evidence="5 8" id="KW-0645">Protease</keyword>